<dbReference type="HOGENOM" id="CLU_3213119_0_0_9"/>
<dbReference type="EMBL" id="AAVO02000001">
    <property type="protein sequence ID" value="EDM89259.1"/>
    <property type="molecule type" value="Genomic_DNA"/>
</dbReference>
<reference evidence="1 2" key="2">
    <citation type="submission" date="2007-04" db="EMBL/GenBank/DDBJ databases">
        <title>Draft genome sequence of Ruminococcus obeum (ATCC 29174).</title>
        <authorList>
            <person name="Sudarsanam P."/>
            <person name="Ley R."/>
            <person name="Guruge J."/>
            <person name="Turnbaugh P.J."/>
            <person name="Mahowald M."/>
            <person name="Liep D."/>
            <person name="Gordon J."/>
        </authorList>
    </citation>
    <scope>NUCLEOTIDE SEQUENCE [LARGE SCALE GENOMIC DNA]</scope>
    <source>
        <strain evidence="1 2">ATCC 29174</strain>
    </source>
</reference>
<name>A5ZN16_9FIRM</name>
<dbReference type="AlphaFoldDB" id="A5ZN16"/>
<proteinExistence type="predicted"/>
<accession>A5ZN16</accession>
<protein>
    <submittedName>
        <fullName evidence="1">Uncharacterized protein</fullName>
    </submittedName>
</protein>
<evidence type="ECO:0000313" key="2">
    <source>
        <dbReference type="Proteomes" id="UP000006002"/>
    </source>
</evidence>
<evidence type="ECO:0000313" key="1">
    <source>
        <dbReference type="EMBL" id="EDM89259.1"/>
    </source>
</evidence>
<sequence>MHLFIVCKAFDQNHKFYKDFSLLCIPALQSLTIMKINQKTITFH</sequence>
<gene>
    <name evidence="1" type="ORF">RUMOBE_00382</name>
</gene>
<dbReference type="Proteomes" id="UP000006002">
    <property type="component" value="Unassembled WGS sequence"/>
</dbReference>
<comment type="caution">
    <text evidence="1">The sequence shown here is derived from an EMBL/GenBank/DDBJ whole genome shotgun (WGS) entry which is preliminary data.</text>
</comment>
<reference evidence="1 2" key="1">
    <citation type="submission" date="2007-03" db="EMBL/GenBank/DDBJ databases">
        <authorList>
            <person name="Fulton L."/>
            <person name="Clifton S."/>
            <person name="Fulton B."/>
            <person name="Xu J."/>
            <person name="Minx P."/>
            <person name="Pepin K.H."/>
            <person name="Johnson M."/>
            <person name="Thiruvilangam P."/>
            <person name="Bhonagiri V."/>
            <person name="Nash W.E."/>
            <person name="Mardis E.R."/>
            <person name="Wilson R.K."/>
        </authorList>
    </citation>
    <scope>NUCLEOTIDE SEQUENCE [LARGE SCALE GENOMIC DNA]</scope>
    <source>
        <strain evidence="1 2">ATCC 29174</strain>
    </source>
</reference>
<organism evidence="1 2">
    <name type="scientific">Blautia obeum ATCC 29174</name>
    <dbReference type="NCBI Taxonomy" id="411459"/>
    <lineage>
        <taxon>Bacteria</taxon>
        <taxon>Bacillati</taxon>
        <taxon>Bacillota</taxon>
        <taxon>Clostridia</taxon>
        <taxon>Lachnospirales</taxon>
        <taxon>Lachnospiraceae</taxon>
        <taxon>Blautia</taxon>
    </lineage>
</organism>